<dbReference type="HOGENOM" id="CLU_360098_0_0_9"/>
<dbReference type="AlphaFoldDB" id="C8P6C9"/>
<reference evidence="3 4" key="1">
    <citation type="submission" date="2009-09" db="EMBL/GenBank/DDBJ databases">
        <authorList>
            <person name="Qin X."/>
            <person name="Bachman B."/>
            <person name="Battles P."/>
            <person name="Bell A."/>
            <person name="Bess C."/>
            <person name="Bickham C."/>
            <person name="Chaboub L."/>
            <person name="Chen D."/>
            <person name="Coyle M."/>
            <person name="Deiros D.R."/>
            <person name="Dinh H."/>
            <person name="Forbes L."/>
            <person name="Fowler G."/>
            <person name="Francisco L."/>
            <person name="Fu Q."/>
            <person name="Gubbala S."/>
            <person name="Hale W."/>
            <person name="Han Y."/>
            <person name="Hemphill L."/>
            <person name="Highlander S.K."/>
            <person name="Hirani K."/>
            <person name="Hogues M."/>
            <person name="Jackson L."/>
            <person name="Jakkamsetti A."/>
            <person name="Javaid M."/>
            <person name="Jiang H."/>
            <person name="Korchina V."/>
            <person name="Kovar C."/>
            <person name="Lara F."/>
            <person name="Lee S."/>
            <person name="Mata R."/>
            <person name="Mathew T."/>
            <person name="Moen C."/>
            <person name="Morales K."/>
            <person name="Munidasa M."/>
            <person name="Nazareth L."/>
            <person name="Ngo R."/>
            <person name="Nguyen L."/>
            <person name="Okwuonu G."/>
            <person name="Ongeri F."/>
            <person name="Patil S."/>
            <person name="Petrosino J."/>
            <person name="Pham C."/>
            <person name="Pham P."/>
            <person name="Pu L.-L."/>
            <person name="Puazo M."/>
            <person name="Raj R."/>
            <person name="Reid J."/>
            <person name="Rouhana J."/>
            <person name="Saada N."/>
            <person name="Shang Y."/>
            <person name="Simmons D."/>
            <person name="Thornton R."/>
            <person name="Warren J."/>
            <person name="Weissenberger G."/>
            <person name="Zhang J."/>
            <person name="Zhang L."/>
            <person name="Zhou C."/>
            <person name="Zhu D."/>
            <person name="Muzny D."/>
            <person name="Worley K."/>
            <person name="Gibbs R."/>
        </authorList>
    </citation>
    <scope>NUCLEOTIDE SEQUENCE [LARGE SCALE GENOMIC DNA]</scope>
    <source>
        <strain evidence="3 4">DSM 16041</strain>
    </source>
</reference>
<protein>
    <recommendedName>
        <fullName evidence="2">PLD phosphodiesterase domain-containing protein</fullName>
    </recommendedName>
</protein>
<evidence type="ECO:0000259" key="2">
    <source>
        <dbReference type="PROSITE" id="PS50035"/>
    </source>
</evidence>
<organism evidence="3 4">
    <name type="scientific">Limosilactobacillus antri DSM 16041</name>
    <dbReference type="NCBI Taxonomy" id="525309"/>
    <lineage>
        <taxon>Bacteria</taxon>
        <taxon>Bacillati</taxon>
        <taxon>Bacillota</taxon>
        <taxon>Bacilli</taxon>
        <taxon>Lactobacillales</taxon>
        <taxon>Lactobacillaceae</taxon>
        <taxon>Limosilactobacillus</taxon>
    </lineage>
</organism>
<evidence type="ECO:0000313" key="4">
    <source>
        <dbReference type="Proteomes" id="UP000003675"/>
    </source>
</evidence>
<dbReference type="PROSITE" id="PS50035">
    <property type="entry name" value="PLD"/>
    <property type="match status" value="1"/>
</dbReference>
<dbReference type="RefSeq" id="WP_007124164.1">
    <property type="nucleotide sequence ID" value="NZ_AZDK01000001.1"/>
</dbReference>
<name>C8P6C9_9LACO</name>
<dbReference type="Pfam" id="PF13091">
    <property type="entry name" value="PLDc_2"/>
    <property type="match status" value="1"/>
</dbReference>
<comment type="caution">
    <text evidence="3">The sequence shown here is derived from an EMBL/GenBank/DDBJ whole genome shotgun (WGS) entry which is preliminary data.</text>
</comment>
<dbReference type="InterPro" id="IPR001736">
    <property type="entry name" value="PLipase_D/transphosphatidylase"/>
</dbReference>
<dbReference type="EMBL" id="ACLL01000021">
    <property type="protein sequence ID" value="EEW53962.1"/>
    <property type="molecule type" value="Genomic_DNA"/>
</dbReference>
<proteinExistence type="predicted"/>
<evidence type="ECO:0000313" key="3">
    <source>
        <dbReference type="EMBL" id="EEW53962.1"/>
    </source>
</evidence>
<sequence>MLTIYDLKHNTMLYQPDFFDLINDFDRFNGVSFVSSFKIIERQLLPRFKQVNLVLGLEDQRTGQNLNQFFNVSRRVKELTSASEDFLNRLEDGTLQLRFTKDQLFHTKYFIVENNDSFIIFNGSMNLTKKALTNNHEMLWMYAGQKDNPADQPIYAAHQQLFQQNFTEDSIDYVNRKLIGQIRGKDKQAITAIVTDQTLDQLQNSELHINPDDITKITNADQQSSQRFALVPDTTARVIKAIYTAKGNKRRNHDQVRQQVQQITYQSFSDQDETETVSADSLCPTPMWSYQGNQIIIKDSHDQLYHPLSFPLYQVSREDVVNFINIIKSFKYNKVKDESHQALSAFMYLMTAPLIWKIRQIYRQSNYARSADQIPLSMVLIGRGTTGKTLLVRDYFKPFIGDHSSSVQYSEINGGNGSHTNRAVGFLNNYLQSKRFISPMIIDELNDNFLHSKVATNAIKQWSNTIDDIHNVNIFAMNHNAGGHAINNLEEITKRVYYLSFEAGWLPLDQQRYDYNILINSLNDHIYKYVTGELNRRLNQLSGFDEDHLISDYLYLTKQIVKELFKNFNLANELADIIDDNYNYKVDRNRITWKMLIRDDDFKHVAFTNGDDQRFTVSKAIFNNLKGSTTYENINQTLDNYFNMFPREAGIAIYQYDNGMMLSIDKFDHFIGEPLIRNYYNQLHQQEHDQNSMSAYLKAQAKRDEERSKREEQRDQQMQEVLAKLAANQKKPGLFSRLFHKD</sequence>
<dbReference type="eggNOG" id="COG1502">
    <property type="taxonomic scope" value="Bacteria"/>
</dbReference>
<feature type="compositionally biased region" description="Basic and acidic residues" evidence="1">
    <location>
        <begin position="701"/>
        <end position="717"/>
    </location>
</feature>
<evidence type="ECO:0000256" key="1">
    <source>
        <dbReference type="SAM" id="MobiDB-lite"/>
    </source>
</evidence>
<dbReference type="GO" id="GO:0006793">
    <property type="term" value="P:phosphorus metabolic process"/>
    <property type="evidence" value="ECO:0007669"/>
    <property type="project" value="UniProtKB-ARBA"/>
</dbReference>
<feature type="region of interest" description="Disordered" evidence="1">
    <location>
        <begin position="698"/>
        <end position="718"/>
    </location>
</feature>
<dbReference type="Gene3D" id="3.30.870.10">
    <property type="entry name" value="Endonuclease Chain A"/>
    <property type="match status" value="1"/>
</dbReference>
<accession>C8P6C9</accession>
<dbReference type="Proteomes" id="UP000003675">
    <property type="component" value="Unassembled WGS sequence"/>
</dbReference>
<feature type="domain" description="PLD phosphodiesterase" evidence="2">
    <location>
        <begin position="101"/>
        <end position="131"/>
    </location>
</feature>
<dbReference type="STRING" id="525309.HMPREF0494_0873"/>
<dbReference type="GO" id="GO:0003824">
    <property type="term" value="F:catalytic activity"/>
    <property type="evidence" value="ECO:0007669"/>
    <property type="project" value="InterPro"/>
</dbReference>
<gene>
    <name evidence="3" type="ORF">HMPREF0494_0873</name>
</gene>
<dbReference type="SUPFAM" id="SSF56024">
    <property type="entry name" value="Phospholipase D/nuclease"/>
    <property type="match status" value="1"/>
</dbReference>
<dbReference type="OrthoDB" id="2329392at2"/>
<dbReference type="InterPro" id="IPR025202">
    <property type="entry name" value="PLD-like_dom"/>
</dbReference>
<dbReference type="CDD" id="cd09117">
    <property type="entry name" value="PLDc_Bfil_DEXD_like"/>
    <property type="match status" value="1"/>
</dbReference>